<feature type="compositionally biased region" description="Low complexity" evidence="7">
    <location>
        <begin position="474"/>
        <end position="502"/>
    </location>
</feature>
<evidence type="ECO:0000256" key="4">
    <source>
        <dbReference type="ARBA" id="ARBA00023125"/>
    </source>
</evidence>
<proteinExistence type="inferred from homology"/>
<dbReference type="PANTHER" id="PTHR47416:SF8">
    <property type="entry name" value="BASIC-LEUCINE ZIPPER TRANSCRIPTION FACTOR E-RELATED"/>
    <property type="match status" value="1"/>
</dbReference>
<evidence type="ECO:0000256" key="7">
    <source>
        <dbReference type="SAM" id="MobiDB-lite"/>
    </source>
</evidence>
<keyword evidence="4" id="KW-0238">DNA-binding</keyword>
<evidence type="ECO:0000256" key="3">
    <source>
        <dbReference type="ARBA" id="ARBA00023015"/>
    </source>
</evidence>
<dbReference type="EMBL" id="AJWJ01000173">
    <property type="protein sequence ID" value="KAF2073955.1"/>
    <property type="molecule type" value="Genomic_DNA"/>
</dbReference>
<gene>
    <name evidence="9" type="ORF">CYY_004742</name>
</gene>
<name>A0A8J4PVG0_9MYCE</name>
<dbReference type="SUPFAM" id="SSF57959">
    <property type="entry name" value="Leucine zipper domain"/>
    <property type="match status" value="1"/>
</dbReference>
<evidence type="ECO:0000313" key="9">
    <source>
        <dbReference type="EMBL" id="KAF2073955.1"/>
    </source>
</evidence>
<protein>
    <recommendedName>
        <fullName evidence="8">BZIP domain-containing protein</fullName>
    </recommendedName>
</protein>
<sequence>MDSHDIISSTMIPSKDELINQQQNNCSNNNNNNNNGQQQMFNSQSTFDEDIFVNCFLTDDIQLGQDQFLFNNDNLQQPQYQVIDTQQPQQYIDTQYQPTTTVAQQPMDCQSVNNTNPVEAGSSNPSSPMIVPNCSNQSPYESPEVNYDQIPNMIQYTDCLVNPFIDQIGNNNGEILNTDNANNYSGEESSSSNNMQVTETIDYQYYESPSSASLTPTNPSSPSHSSGEGSKKYSTEEKYINNKKRTNDSRVQNVVQPLSREELLKIAGKEPVKVSDIPTNSGDDERTVKKQRRLIKNRESAQLSRMRKKIYIEDLEKKISDLTDDNTSLKEEVVYLQSLVKQLAGDDFQFNNNNSGHKVIDISVNNNNNSNNYNNNSNINNINKAKNVKAAGVCLLIIFFSFGVFFQNPQQAPNFNSGSNRALASFDNIERSATTHSLLSLPSATDDSSDQVKTPRINSLDNLVLSDVPHLDLSTPTTPRSPSPKTIPTSSASSTTGGSSSSAFQQNTPTIGAKRAISPDDNSHRKRMRITSEDDYFIYDSDVEDEIQTLPMSPQLPVSPRINIDLNNNNNNNNNFNNNDENNLLDRIDINGSNLSSYIVCANSPRIVSNNITQTTENILNSNSSSPLTIGLLLPADSLNLNVDHRISDRSILEVTCQVLNIRVLNNIADSAASASTGANVDSQHSMITL</sequence>
<dbReference type="SUPFAM" id="SSF47454">
    <property type="entry name" value="A DNA-binding domain in eukaryotic transcription factors"/>
    <property type="match status" value="1"/>
</dbReference>
<dbReference type="PRINTS" id="PR00041">
    <property type="entry name" value="LEUZIPPRCREB"/>
</dbReference>
<dbReference type="PROSITE" id="PS50217">
    <property type="entry name" value="BZIP"/>
    <property type="match status" value="1"/>
</dbReference>
<dbReference type="OrthoDB" id="674948at2759"/>
<dbReference type="Gene3D" id="1.20.5.170">
    <property type="match status" value="1"/>
</dbReference>
<comment type="caution">
    <text evidence="9">The sequence shown here is derived from an EMBL/GenBank/DDBJ whole genome shotgun (WGS) entry which is preliminary data.</text>
</comment>
<comment type="subcellular location">
    <subcellularLocation>
        <location evidence="1">Nucleus</location>
    </subcellularLocation>
</comment>
<dbReference type="CDD" id="cd14704">
    <property type="entry name" value="bZIP_HY5-like"/>
    <property type="match status" value="1"/>
</dbReference>
<keyword evidence="3" id="KW-0805">Transcription regulation</keyword>
<keyword evidence="5" id="KW-0804">Transcription</keyword>
<dbReference type="InterPro" id="IPR046347">
    <property type="entry name" value="bZIP_sf"/>
</dbReference>
<accession>A0A8J4PVG0</accession>
<dbReference type="GO" id="GO:0003677">
    <property type="term" value="F:DNA binding"/>
    <property type="evidence" value="ECO:0007669"/>
    <property type="project" value="UniProtKB-KW"/>
</dbReference>
<dbReference type="Proteomes" id="UP000695562">
    <property type="component" value="Unassembled WGS sequence"/>
</dbReference>
<feature type="region of interest" description="Disordered" evidence="7">
    <location>
        <begin position="208"/>
        <end position="235"/>
    </location>
</feature>
<dbReference type="AlphaFoldDB" id="A0A8J4PVG0"/>
<dbReference type="PANTHER" id="PTHR47416">
    <property type="entry name" value="BASIC-LEUCINE ZIPPER TRANSCRIPTION FACTOR F-RELATED"/>
    <property type="match status" value="1"/>
</dbReference>
<evidence type="ECO:0000313" key="10">
    <source>
        <dbReference type="Proteomes" id="UP000695562"/>
    </source>
</evidence>
<feature type="compositionally biased region" description="Polar residues" evidence="7">
    <location>
        <begin position="114"/>
        <end position="140"/>
    </location>
</feature>
<evidence type="ECO:0000256" key="2">
    <source>
        <dbReference type="ARBA" id="ARBA00007163"/>
    </source>
</evidence>
<reference evidence="9" key="1">
    <citation type="submission" date="2020-01" db="EMBL/GenBank/DDBJ databases">
        <title>Development of genomics and gene disruption for Polysphondylium violaceum indicates a role for the polyketide synthase stlB in stalk morphogenesis.</title>
        <authorList>
            <person name="Narita B."/>
            <person name="Kawabe Y."/>
            <person name="Kin K."/>
            <person name="Saito T."/>
            <person name="Gibbs R."/>
            <person name="Kuspa A."/>
            <person name="Muzny D."/>
            <person name="Queller D."/>
            <person name="Richards S."/>
            <person name="Strassman J."/>
            <person name="Sucgang R."/>
            <person name="Worley K."/>
            <person name="Schaap P."/>
        </authorList>
    </citation>
    <scope>NUCLEOTIDE SEQUENCE</scope>
    <source>
        <strain evidence="9">QSvi11</strain>
    </source>
</reference>
<organism evidence="9 10">
    <name type="scientific">Polysphondylium violaceum</name>
    <dbReference type="NCBI Taxonomy" id="133409"/>
    <lineage>
        <taxon>Eukaryota</taxon>
        <taxon>Amoebozoa</taxon>
        <taxon>Evosea</taxon>
        <taxon>Eumycetozoa</taxon>
        <taxon>Dictyostelia</taxon>
        <taxon>Dictyosteliales</taxon>
        <taxon>Dictyosteliaceae</taxon>
        <taxon>Polysphondylium</taxon>
    </lineage>
</organism>
<dbReference type="SMART" id="SM00338">
    <property type="entry name" value="BRLZ"/>
    <property type="match status" value="1"/>
</dbReference>
<comment type="similarity">
    <text evidence="2">Belongs to the bZIP family.</text>
</comment>
<feature type="domain" description="BZIP" evidence="8">
    <location>
        <begin position="287"/>
        <end position="343"/>
    </location>
</feature>
<dbReference type="GO" id="GO:0005634">
    <property type="term" value="C:nucleus"/>
    <property type="evidence" value="ECO:0007669"/>
    <property type="project" value="UniProtKB-SubCell"/>
</dbReference>
<dbReference type="InterPro" id="IPR008917">
    <property type="entry name" value="TF_DNA-bd_sf"/>
</dbReference>
<dbReference type="InterPro" id="IPR004827">
    <property type="entry name" value="bZIP"/>
</dbReference>
<evidence type="ECO:0000256" key="5">
    <source>
        <dbReference type="ARBA" id="ARBA00023163"/>
    </source>
</evidence>
<feature type="region of interest" description="Disordered" evidence="7">
    <location>
        <begin position="114"/>
        <end position="144"/>
    </location>
</feature>
<keyword evidence="10" id="KW-1185">Reference proteome</keyword>
<evidence type="ECO:0000256" key="6">
    <source>
        <dbReference type="ARBA" id="ARBA00023242"/>
    </source>
</evidence>
<feature type="region of interest" description="Disordered" evidence="7">
    <location>
        <begin position="470"/>
        <end position="529"/>
    </location>
</feature>
<keyword evidence="6" id="KW-0539">Nucleus</keyword>
<dbReference type="GO" id="GO:0003700">
    <property type="term" value="F:DNA-binding transcription factor activity"/>
    <property type="evidence" value="ECO:0007669"/>
    <property type="project" value="InterPro"/>
</dbReference>
<evidence type="ECO:0000256" key="1">
    <source>
        <dbReference type="ARBA" id="ARBA00004123"/>
    </source>
</evidence>
<evidence type="ECO:0000259" key="8">
    <source>
        <dbReference type="PROSITE" id="PS50217"/>
    </source>
</evidence>
<feature type="compositionally biased region" description="Low complexity" evidence="7">
    <location>
        <begin position="208"/>
        <end position="226"/>
    </location>
</feature>
<dbReference type="Pfam" id="PF00170">
    <property type="entry name" value="bZIP_1"/>
    <property type="match status" value="1"/>
</dbReference>